<evidence type="ECO:0000313" key="2">
    <source>
        <dbReference type="EMBL" id="KAJ1190779.1"/>
    </source>
</evidence>
<evidence type="ECO:0000256" key="1">
    <source>
        <dbReference type="SAM" id="MobiDB-lite"/>
    </source>
</evidence>
<sequence length="64" mass="7006">REQSLTGAQCPAPSGRQRHGAQQPISSAQTGSMTMSRKEQPAVTSATWIGDIWSGTTHWMDIRH</sequence>
<protein>
    <submittedName>
        <fullName evidence="2">Uncharacterized protein</fullName>
    </submittedName>
</protein>
<dbReference type="AlphaFoldDB" id="A0AAV7US45"/>
<keyword evidence="3" id="KW-1185">Reference proteome</keyword>
<gene>
    <name evidence="2" type="ORF">NDU88_000098</name>
</gene>
<feature type="non-terminal residue" evidence="2">
    <location>
        <position position="1"/>
    </location>
</feature>
<dbReference type="EMBL" id="JANPWB010000004">
    <property type="protein sequence ID" value="KAJ1190779.1"/>
    <property type="molecule type" value="Genomic_DNA"/>
</dbReference>
<name>A0AAV7US45_PLEWA</name>
<evidence type="ECO:0000313" key="3">
    <source>
        <dbReference type="Proteomes" id="UP001066276"/>
    </source>
</evidence>
<dbReference type="Proteomes" id="UP001066276">
    <property type="component" value="Chromosome 2_2"/>
</dbReference>
<proteinExistence type="predicted"/>
<reference evidence="2" key="1">
    <citation type="journal article" date="2022" name="bioRxiv">
        <title>Sequencing and chromosome-scale assembly of the giantPleurodeles waltlgenome.</title>
        <authorList>
            <person name="Brown T."/>
            <person name="Elewa A."/>
            <person name="Iarovenko S."/>
            <person name="Subramanian E."/>
            <person name="Araus A.J."/>
            <person name="Petzold A."/>
            <person name="Susuki M."/>
            <person name="Suzuki K.-i.T."/>
            <person name="Hayashi T."/>
            <person name="Toyoda A."/>
            <person name="Oliveira C."/>
            <person name="Osipova E."/>
            <person name="Leigh N.D."/>
            <person name="Simon A."/>
            <person name="Yun M.H."/>
        </authorList>
    </citation>
    <scope>NUCLEOTIDE SEQUENCE</scope>
    <source>
        <strain evidence="2">20211129_DDA</strain>
        <tissue evidence="2">Liver</tissue>
    </source>
</reference>
<feature type="compositionally biased region" description="Polar residues" evidence="1">
    <location>
        <begin position="23"/>
        <end position="35"/>
    </location>
</feature>
<organism evidence="2 3">
    <name type="scientific">Pleurodeles waltl</name>
    <name type="common">Iberian ribbed newt</name>
    <dbReference type="NCBI Taxonomy" id="8319"/>
    <lineage>
        <taxon>Eukaryota</taxon>
        <taxon>Metazoa</taxon>
        <taxon>Chordata</taxon>
        <taxon>Craniata</taxon>
        <taxon>Vertebrata</taxon>
        <taxon>Euteleostomi</taxon>
        <taxon>Amphibia</taxon>
        <taxon>Batrachia</taxon>
        <taxon>Caudata</taxon>
        <taxon>Salamandroidea</taxon>
        <taxon>Salamandridae</taxon>
        <taxon>Pleurodelinae</taxon>
        <taxon>Pleurodeles</taxon>
    </lineage>
</organism>
<accession>A0AAV7US45</accession>
<feature type="non-terminal residue" evidence="2">
    <location>
        <position position="64"/>
    </location>
</feature>
<feature type="region of interest" description="Disordered" evidence="1">
    <location>
        <begin position="1"/>
        <end position="44"/>
    </location>
</feature>
<comment type="caution">
    <text evidence="2">The sequence shown here is derived from an EMBL/GenBank/DDBJ whole genome shotgun (WGS) entry which is preliminary data.</text>
</comment>